<evidence type="ECO:0000256" key="1">
    <source>
        <dbReference type="ARBA" id="ARBA00004651"/>
    </source>
</evidence>
<proteinExistence type="predicted"/>
<protein>
    <submittedName>
        <fullName evidence="7">Oligosaccharide flippase family protein</fullName>
    </submittedName>
</protein>
<organism evidence="7 8">
    <name type="scientific">Mycolicibacterium hodleri</name>
    <dbReference type="NCBI Taxonomy" id="49897"/>
    <lineage>
        <taxon>Bacteria</taxon>
        <taxon>Bacillati</taxon>
        <taxon>Actinomycetota</taxon>
        <taxon>Actinomycetes</taxon>
        <taxon>Mycobacteriales</taxon>
        <taxon>Mycobacteriaceae</taxon>
        <taxon>Mycolicibacterium</taxon>
    </lineage>
</organism>
<feature type="transmembrane region" description="Helical" evidence="6">
    <location>
        <begin position="100"/>
        <end position="123"/>
    </location>
</feature>
<feature type="transmembrane region" description="Helical" evidence="6">
    <location>
        <begin position="135"/>
        <end position="158"/>
    </location>
</feature>
<dbReference type="Proteomes" id="UP000315759">
    <property type="component" value="Unassembled WGS sequence"/>
</dbReference>
<keyword evidence="8" id="KW-1185">Reference proteome</keyword>
<comment type="subcellular location">
    <subcellularLocation>
        <location evidence="1">Cell membrane</location>
        <topology evidence="1">Multi-pass membrane protein</topology>
    </subcellularLocation>
</comment>
<evidence type="ECO:0000256" key="3">
    <source>
        <dbReference type="ARBA" id="ARBA00022692"/>
    </source>
</evidence>
<evidence type="ECO:0000256" key="6">
    <source>
        <dbReference type="SAM" id="Phobius"/>
    </source>
</evidence>
<feature type="transmembrane region" description="Helical" evidence="6">
    <location>
        <begin position="192"/>
        <end position="214"/>
    </location>
</feature>
<evidence type="ECO:0000256" key="5">
    <source>
        <dbReference type="ARBA" id="ARBA00023136"/>
    </source>
</evidence>
<dbReference type="InterPro" id="IPR050833">
    <property type="entry name" value="Poly_Biosynth_Transport"/>
</dbReference>
<feature type="transmembrane region" description="Helical" evidence="6">
    <location>
        <begin position="383"/>
        <end position="402"/>
    </location>
</feature>
<dbReference type="RefSeq" id="WP_142551493.1">
    <property type="nucleotide sequence ID" value="NZ_VIFX01000007.1"/>
</dbReference>
<feature type="transmembrane region" description="Helical" evidence="6">
    <location>
        <begin position="408"/>
        <end position="429"/>
    </location>
</feature>
<sequence length="441" mass="46195">MIANQGRLAPEERRALLLGPLYRILGTPAVALLGLANTAIIVRETGEALFGLVSLVATITLVFPFADLGIGATVLSASAMLAGGSRDQNAVDVIRRAYRVLFGVAGVLIVLALCVMAFDGWRVLVGFASGPDDRWAITVATCIFALTIPAGLGARILVGIDRNPLATLVLMSCPAFGLGLTVLLYVSDVSGIWYATSALGGLLIGQTLGTVVALRVSGLGWSAFSRVSPSGIGTRLLAGSGWLFLVAVGLPIGSQAGRFLLAHLSTPAELSRYALMAQIYAIGWQILSTAALAYWPVFVKRRGATDVTVRMWWRLTGAFGAVAAVGALCMALLGPWVATLLSGGRIDVSAWLALAFGAVLVGQALHLPAMVLLTRPEEARWQAWWAVTMAVISIGLGCAAAMRFGAAGVAYVSVLAIFAAQVLPDLVWVPKLVRRRPPIAV</sequence>
<keyword evidence="5 6" id="KW-0472">Membrane</keyword>
<dbReference type="GO" id="GO:0005886">
    <property type="term" value="C:plasma membrane"/>
    <property type="evidence" value="ECO:0007669"/>
    <property type="project" value="UniProtKB-SubCell"/>
</dbReference>
<feature type="transmembrane region" description="Helical" evidence="6">
    <location>
        <begin position="235"/>
        <end position="253"/>
    </location>
</feature>
<feature type="transmembrane region" description="Helical" evidence="6">
    <location>
        <begin position="48"/>
        <end position="79"/>
    </location>
</feature>
<dbReference type="PANTHER" id="PTHR30250">
    <property type="entry name" value="PST FAMILY PREDICTED COLANIC ACID TRANSPORTER"/>
    <property type="match status" value="1"/>
</dbReference>
<comment type="caution">
    <text evidence="7">The sequence shown here is derived from an EMBL/GenBank/DDBJ whole genome shotgun (WGS) entry which is preliminary data.</text>
</comment>
<feature type="transmembrane region" description="Helical" evidence="6">
    <location>
        <begin position="273"/>
        <end position="295"/>
    </location>
</feature>
<evidence type="ECO:0000313" key="8">
    <source>
        <dbReference type="Proteomes" id="UP000315759"/>
    </source>
</evidence>
<dbReference type="Pfam" id="PF01943">
    <property type="entry name" value="Polysacc_synt"/>
    <property type="match status" value="1"/>
</dbReference>
<keyword evidence="2" id="KW-1003">Cell membrane</keyword>
<feature type="transmembrane region" description="Helical" evidence="6">
    <location>
        <begin position="21"/>
        <end position="42"/>
    </location>
</feature>
<keyword evidence="4 6" id="KW-1133">Transmembrane helix</keyword>
<gene>
    <name evidence="7" type="ORF">D8S82_07650</name>
</gene>
<name>A0A544W4T5_9MYCO</name>
<feature type="transmembrane region" description="Helical" evidence="6">
    <location>
        <begin position="315"/>
        <end position="338"/>
    </location>
</feature>
<feature type="transmembrane region" description="Helical" evidence="6">
    <location>
        <begin position="165"/>
        <end position="186"/>
    </location>
</feature>
<feature type="transmembrane region" description="Helical" evidence="6">
    <location>
        <begin position="350"/>
        <end position="371"/>
    </location>
</feature>
<dbReference type="PANTHER" id="PTHR30250:SF26">
    <property type="entry name" value="PSMA PROTEIN"/>
    <property type="match status" value="1"/>
</dbReference>
<evidence type="ECO:0000256" key="4">
    <source>
        <dbReference type="ARBA" id="ARBA00022989"/>
    </source>
</evidence>
<dbReference type="AlphaFoldDB" id="A0A544W4T5"/>
<dbReference type="InterPro" id="IPR002797">
    <property type="entry name" value="Polysacc_synth"/>
</dbReference>
<dbReference type="EMBL" id="VIFX01000007">
    <property type="protein sequence ID" value="TQR87249.1"/>
    <property type="molecule type" value="Genomic_DNA"/>
</dbReference>
<evidence type="ECO:0000313" key="7">
    <source>
        <dbReference type="EMBL" id="TQR87249.1"/>
    </source>
</evidence>
<evidence type="ECO:0000256" key="2">
    <source>
        <dbReference type="ARBA" id="ARBA00022475"/>
    </source>
</evidence>
<keyword evidence="3 6" id="KW-0812">Transmembrane</keyword>
<accession>A0A544W4T5</accession>
<reference evidence="7 8" key="1">
    <citation type="submission" date="2018-10" db="EMBL/GenBank/DDBJ databases">
        <title>Draft genome of Mycobacterium hodleri strain B.</title>
        <authorList>
            <person name="Amande T.J."/>
            <person name="Mcgenity T.J."/>
        </authorList>
    </citation>
    <scope>NUCLEOTIDE SEQUENCE [LARGE SCALE GENOMIC DNA]</scope>
    <source>
        <strain evidence="7 8">B</strain>
    </source>
</reference>